<evidence type="ECO:0000313" key="1">
    <source>
        <dbReference type="EMBL" id="KMS68217.1"/>
    </source>
</evidence>
<protein>
    <submittedName>
        <fullName evidence="1">Uncharacterized protein</fullName>
    </submittedName>
</protein>
<proteinExistence type="predicted"/>
<accession>A0ABR5HRE4</accession>
<evidence type="ECO:0000313" key="2">
    <source>
        <dbReference type="Proteomes" id="UP000037274"/>
    </source>
</evidence>
<sequence>MTGNAATDEFRRARDFLLEHREDYATAYEGFAWPRPERFNWALDWFDVIADGNDRTALHLVEEDGSGTRVSFAEMSA</sequence>
<dbReference type="EMBL" id="LFEH01000168">
    <property type="protein sequence ID" value="KMS68217.1"/>
    <property type="molecule type" value="Genomic_DNA"/>
</dbReference>
<name>A0ABR5HRE4_STRLW</name>
<comment type="caution">
    <text evidence="1">The sequence shown here is derived from an EMBL/GenBank/DDBJ whole genome shotgun (WGS) entry which is preliminary data.</text>
</comment>
<reference evidence="1 2" key="1">
    <citation type="submission" date="2015-06" db="EMBL/GenBank/DDBJ databases">
        <title>Draft genome sequence of Streptomyces leeuwenhoekii C58, which produces the novel lasso peptide, chaxapeptin.</title>
        <authorList>
            <person name="Yi Y."/>
            <person name="Hai D."/>
            <person name="Jaspars M."/>
            <person name="Sheng H."/>
            <person name="Rateb M.E."/>
            <person name="Bull A."/>
            <person name="Goodfellow M."/>
            <person name="Asenjo J.A."/>
            <person name="Ebel R."/>
        </authorList>
    </citation>
    <scope>NUCLEOTIDE SEQUENCE [LARGE SCALE GENOMIC DNA]</scope>
    <source>
        <strain evidence="1 2">C58</strain>
    </source>
</reference>
<feature type="non-terminal residue" evidence="1">
    <location>
        <position position="77"/>
    </location>
</feature>
<dbReference type="Proteomes" id="UP000037274">
    <property type="component" value="Unassembled WGS sequence"/>
</dbReference>
<organism evidence="1 2">
    <name type="scientific">Streptomyces leeuwenhoekii</name>
    <dbReference type="NCBI Taxonomy" id="1437453"/>
    <lineage>
        <taxon>Bacteria</taxon>
        <taxon>Bacillati</taxon>
        <taxon>Actinomycetota</taxon>
        <taxon>Actinomycetes</taxon>
        <taxon>Kitasatosporales</taxon>
        <taxon>Streptomycetaceae</taxon>
        <taxon>Streptomyces</taxon>
    </lineage>
</organism>
<keyword evidence="2" id="KW-1185">Reference proteome</keyword>
<gene>
    <name evidence="1" type="ORF">ACH49_27610</name>
</gene>